<dbReference type="CDD" id="cd12131">
    <property type="entry name" value="HGbI-like"/>
    <property type="match status" value="1"/>
</dbReference>
<evidence type="ECO:0000256" key="5">
    <source>
        <dbReference type="RuleBase" id="RU000356"/>
    </source>
</evidence>
<keyword evidence="2 5" id="KW-0561">Oxygen transport</keyword>
<evidence type="ECO:0000313" key="8">
    <source>
        <dbReference type="Proteomes" id="UP001202831"/>
    </source>
</evidence>
<dbReference type="Proteomes" id="UP001202831">
    <property type="component" value="Unassembled WGS sequence"/>
</dbReference>
<keyword evidence="3" id="KW-0479">Metal-binding</keyword>
<accession>A0ABT0NBH6</accession>
<proteinExistence type="inferred from homology"/>
<dbReference type="EMBL" id="JAKIKT010000006">
    <property type="protein sequence ID" value="MCL2915196.1"/>
    <property type="molecule type" value="Genomic_DNA"/>
</dbReference>
<dbReference type="PANTHER" id="PTHR43396:SF3">
    <property type="entry name" value="FLAVOHEMOPROTEIN"/>
    <property type="match status" value="1"/>
</dbReference>
<comment type="caution">
    <text evidence="7">The sequence shown here is derived from an EMBL/GenBank/DDBJ whole genome shotgun (WGS) entry which is preliminary data.</text>
</comment>
<comment type="similarity">
    <text evidence="5">Belongs to the globin family.</text>
</comment>
<evidence type="ECO:0000313" key="7">
    <source>
        <dbReference type="EMBL" id="MCL2915196.1"/>
    </source>
</evidence>
<organism evidence="7 8">
    <name type="scientific">Shewanella corallii</name>
    <dbReference type="NCBI Taxonomy" id="560080"/>
    <lineage>
        <taxon>Bacteria</taxon>
        <taxon>Pseudomonadati</taxon>
        <taxon>Pseudomonadota</taxon>
        <taxon>Gammaproteobacteria</taxon>
        <taxon>Alteromonadales</taxon>
        <taxon>Shewanellaceae</taxon>
        <taxon>Shewanella</taxon>
    </lineage>
</organism>
<feature type="domain" description="Globin" evidence="6">
    <location>
        <begin position="2"/>
        <end position="137"/>
    </location>
</feature>
<dbReference type="Pfam" id="PF00042">
    <property type="entry name" value="Globin"/>
    <property type="match status" value="1"/>
</dbReference>
<dbReference type="InterPro" id="IPR000971">
    <property type="entry name" value="Globin"/>
</dbReference>
<dbReference type="Gene3D" id="1.10.490.10">
    <property type="entry name" value="Globins"/>
    <property type="match status" value="1"/>
</dbReference>
<keyword evidence="5" id="KW-0813">Transport</keyword>
<keyword evidence="4" id="KW-0408">Iron</keyword>
<dbReference type="PROSITE" id="PS01033">
    <property type="entry name" value="GLOBIN"/>
    <property type="match status" value="1"/>
</dbReference>
<dbReference type="InterPro" id="IPR012292">
    <property type="entry name" value="Globin/Proto"/>
</dbReference>
<evidence type="ECO:0000259" key="6">
    <source>
        <dbReference type="PROSITE" id="PS01033"/>
    </source>
</evidence>
<keyword evidence="1 5" id="KW-0349">Heme</keyword>
<evidence type="ECO:0000256" key="1">
    <source>
        <dbReference type="ARBA" id="ARBA00022617"/>
    </source>
</evidence>
<dbReference type="SUPFAM" id="SSF46458">
    <property type="entry name" value="Globin-like"/>
    <property type="match status" value="1"/>
</dbReference>
<dbReference type="InterPro" id="IPR009050">
    <property type="entry name" value="Globin-like_sf"/>
</dbReference>
<protein>
    <submittedName>
        <fullName evidence="7">Globin domain-containing protein</fullName>
    </submittedName>
</protein>
<keyword evidence="8" id="KW-1185">Reference proteome</keyword>
<evidence type="ECO:0000256" key="3">
    <source>
        <dbReference type="ARBA" id="ARBA00022723"/>
    </source>
</evidence>
<sequence length="140" mass="15623">MSVTAHQIRLVQESFMKVAPHANQLAEHFYKTLFEVAPGVRPLFGSDLRSQQRKLIVMLKAAVEGLNDLDSLVPVLNDLAQRHVKYGAKPEHFTPVGNALIFSLKCQLGEKEFNSEVKEAWIAVIRLVASTMKQAMRPAA</sequence>
<evidence type="ECO:0000256" key="4">
    <source>
        <dbReference type="ARBA" id="ARBA00023004"/>
    </source>
</evidence>
<name>A0ABT0NBH6_9GAMM</name>
<evidence type="ECO:0000256" key="2">
    <source>
        <dbReference type="ARBA" id="ARBA00022621"/>
    </source>
</evidence>
<reference evidence="7 8" key="1">
    <citation type="submission" date="2022-01" db="EMBL/GenBank/DDBJ databases">
        <title>Whole genome-based taxonomy of the Shewanellaceae.</title>
        <authorList>
            <person name="Martin-Rodriguez A.J."/>
        </authorList>
    </citation>
    <scope>NUCLEOTIDE SEQUENCE [LARGE SCALE GENOMIC DNA]</scope>
    <source>
        <strain evidence="7 8">DSM 21332</strain>
    </source>
</reference>
<gene>
    <name evidence="7" type="ORF">L2725_15660</name>
</gene>
<dbReference type="PANTHER" id="PTHR43396">
    <property type="entry name" value="FLAVOHEMOPROTEIN"/>
    <property type="match status" value="1"/>
</dbReference>
<dbReference type="RefSeq" id="WP_249249783.1">
    <property type="nucleotide sequence ID" value="NZ_JAKIKT010000006.1"/>
</dbReference>